<dbReference type="GO" id="GO:0016787">
    <property type="term" value="F:hydrolase activity"/>
    <property type="evidence" value="ECO:0007669"/>
    <property type="project" value="UniProtKB-KW"/>
</dbReference>
<evidence type="ECO:0000313" key="3">
    <source>
        <dbReference type="EMBL" id="RHA38407.1"/>
    </source>
</evidence>
<dbReference type="OrthoDB" id="525039at2"/>
<evidence type="ECO:0000313" key="4">
    <source>
        <dbReference type="Proteomes" id="UP000283374"/>
    </source>
</evidence>
<dbReference type="SUPFAM" id="SSF63817">
    <property type="entry name" value="Sortase"/>
    <property type="match status" value="1"/>
</dbReference>
<feature type="chain" id="PRO_5019448849" evidence="2">
    <location>
        <begin position="30"/>
        <end position="217"/>
    </location>
</feature>
<organism evidence="3 4">
    <name type="scientific">Cellulomonas rhizosphaerae</name>
    <dbReference type="NCBI Taxonomy" id="2293719"/>
    <lineage>
        <taxon>Bacteria</taxon>
        <taxon>Bacillati</taxon>
        <taxon>Actinomycetota</taxon>
        <taxon>Actinomycetes</taxon>
        <taxon>Micrococcales</taxon>
        <taxon>Cellulomonadaceae</taxon>
        <taxon>Cellulomonas</taxon>
    </lineage>
</organism>
<dbReference type="Proteomes" id="UP000283374">
    <property type="component" value="Unassembled WGS sequence"/>
</dbReference>
<dbReference type="Gene3D" id="2.40.260.10">
    <property type="entry name" value="Sortase"/>
    <property type="match status" value="1"/>
</dbReference>
<dbReference type="AlphaFoldDB" id="A0A413RIY8"/>
<dbReference type="EMBL" id="QWKP01000214">
    <property type="protein sequence ID" value="RHA38407.1"/>
    <property type="molecule type" value="Genomic_DNA"/>
</dbReference>
<protein>
    <submittedName>
        <fullName evidence="3">Class F sortase</fullName>
    </submittedName>
</protein>
<dbReference type="InterPro" id="IPR005754">
    <property type="entry name" value="Sortase"/>
</dbReference>
<dbReference type="InterPro" id="IPR023365">
    <property type="entry name" value="Sortase_dom-sf"/>
</dbReference>
<name>A0A413RIY8_9CELL</name>
<accession>A0A413RIY8</accession>
<dbReference type="InterPro" id="IPR042001">
    <property type="entry name" value="Sortase_F"/>
</dbReference>
<dbReference type="PROSITE" id="PS51257">
    <property type="entry name" value="PROKAR_LIPOPROTEIN"/>
    <property type="match status" value="1"/>
</dbReference>
<gene>
    <name evidence="3" type="ORF">D1825_14130</name>
</gene>
<evidence type="ECO:0000256" key="2">
    <source>
        <dbReference type="SAM" id="SignalP"/>
    </source>
</evidence>
<evidence type="ECO:0000256" key="1">
    <source>
        <dbReference type="ARBA" id="ARBA00022801"/>
    </source>
</evidence>
<dbReference type="RefSeq" id="WP_118768052.1">
    <property type="nucleotide sequence ID" value="NZ_QWKP01000214.1"/>
</dbReference>
<sequence length="217" mass="22138">MARRHHRTGGALLGALLVGLLTACSPSTAQEPAPVVSSAPPGPTPVPTVAAVPEVPVQDATAPAADPTAPPVRLAVPSVDIDMTVIPVGVADDGSMELPPDATEVGWYRFGPAPGADEGNALLAAHVDSRLSGIGPFAQLRDVSVGARVVVTTDDGTQLRYRVASVEKIPKDQAPLDAWFGRDGAPRLVLVTCGGAWNAKIGHYADNVVVTADPIGG</sequence>
<comment type="caution">
    <text evidence="3">The sequence shown here is derived from an EMBL/GenBank/DDBJ whole genome shotgun (WGS) entry which is preliminary data.</text>
</comment>
<keyword evidence="4" id="KW-1185">Reference proteome</keyword>
<keyword evidence="1" id="KW-0378">Hydrolase</keyword>
<feature type="signal peptide" evidence="2">
    <location>
        <begin position="1"/>
        <end position="29"/>
    </location>
</feature>
<dbReference type="Pfam" id="PF04203">
    <property type="entry name" value="Sortase"/>
    <property type="match status" value="1"/>
</dbReference>
<keyword evidence="2" id="KW-0732">Signal</keyword>
<reference evidence="3 4" key="1">
    <citation type="submission" date="2018-08" db="EMBL/GenBank/DDBJ databases">
        <title>Cellulomonas rhizosphaerae sp. nov., a novel actinomycete isolated from soil.</title>
        <authorList>
            <person name="Tian Y."/>
        </authorList>
    </citation>
    <scope>NUCLEOTIDE SEQUENCE [LARGE SCALE GENOMIC DNA]</scope>
    <source>
        <strain evidence="3 4">NEAU-TCZ24</strain>
    </source>
</reference>
<dbReference type="CDD" id="cd05829">
    <property type="entry name" value="Sortase_F"/>
    <property type="match status" value="1"/>
</dbReference>
<proteinExistence type="predicted"/>